<dbReference type="GO" id="GO:0005886">
    <property type="term" value="C:plasma membrane"/>
    <property type="evidence" value="ECO:0007669"/>
    <property type="project" value="UniProtKB-SubCell"/>
</dbReference>
<feature type="signal peptide" evidence="8">
    <location>
        <begin position="1"/>
        <end position="21"/>
    </location>
</feature>
<dbReference type="InterPro" id="IPR049278">
    <property type="entry name" value="MS_channel_C"/>
</dbReference>
<feature type="transmembrane region" description="Helical" evidence="7">
    <location>
        <begin position="417"/>
        <end position="437"/>
    </location>
</feature>
<gene>
    <name evidence="11" type="ORF">IAD20_06720</name>
</gene>
<dbReference type="PANTHER" id="PTHR30347:SF1">
    <property type="entry name" value="MECHANOSENSITIVE CHANNEL MSCK"/>
    <property type="match status" value="1"/>
</dbReference>
<feature type="transmembrane region" description="Helical" evidence="7">
    <location>
        <begin position="538"/>
        <end position="562"/>
    </location>
</feature>
<dbReference type="Gene3D" id="3.30.70.100">
    <property type="match status" value="1"/>
</dbReference>
<evidence type="ECO:0000256" key="7">
    <source>
        <dbReference type="SAM" id="Phobius"/>
    </source>
</evidence>
<organism evidence="11 12">
    <name type="scientific">Candidatus Scatocola faecipullorum</name>
    <dbReference type="NCBI Taxonomy" id="2840917"/>
    <lineage>
        <taxon>Bacteria</taxon>
        <taxon>Pseudomonadati</taxon>
        <taxon>Pseudomonadota</taxon>
        <taxon>Alphaproteobacteria</taxon>
        <taxon>Rhodospirillales</taxon>
        <taxon>Rhodospirillaceae</taxon>
        <taxon>Rhodospirillaceae incertae sedis</taxon>
        <taxon>Candidatus Scatocola</taxon>
    </lineage>
</organism>
<evidence type="ECO:0000313" key="12">
    <source>
        <dbReference type="Proteomes" id="UP000824107"/>
    </source>
</evidence>
<feature type="transmembrane region" description="Helical" evidence="7">
    <location>
        <begin position="366"/>
        <end position="387"/>
    </location>
</feature>
<dbReference type="PANTHER" id="PTHR30347">
    <property type="entry name" value="POTASSIUM CHANNEL RELATED"/>
    <property type="match status" value="1"/>
</dbReference>
<dbReference type="InterPro" id="IPR052702">
    <property type="entry name" value="MscS-like_channel"/>
</dbReference>
<accession>A0A9D1M564</accession>
<evidence type="ECO:0000259" key="10">
    <source>
        <dbReference type="Pfam" id="PF21082"/>
    </source>
</evidence>
<dbReference type="AlphaFoldDB" id="A0A9D1M564"/>
<dbReference type="InterPro" id="IPR006685">
    <property type="entry name" value="MscS_channel_2nd"/>
</dbReference>
<evidence type="ECO:0000259" key="9">
    <source>
        <dbReference type="Pfam" id="PF00924"/>
    </source>
</evidence>
<proteinExistence type="inferred from homology"/>
<feature type="transmembrane region" description="Helical" evidence="7">
    <location>
        <begin position="298"/>
        <end position="316"/>
    </location>
</feature>
<dbReference type="Gene3D" id="1.10.287.1260">
    <property type="match status" value="1"/>
</dbReference>
<dbReference type="SUPFAM" id="SSF82861">
    <property type="entry name" value="Mechanosensitive channel protein MscS (YggB), transmembrane region"/>
    <property type="match status" value="1"/>
</dbReference>
<comment type="caution">
    <text evidence="11">The sequence shown here is derived from an EMBL/GenBank/DDBJ whole genome shotgun (WGS) entry which is preliminary data.</text>
</comment>
<evidence type="ECO:0000256" key="5">
    <source>
        <dbReference type="ARBA" id="ARBA00022989"/>
    </source>
</evidence>
<dbReference type="InterPro" id="IPR011066">
    <property type="entry name" value="MscS_channel_C_sf"/>
</dbReference>
<feature type="transmembrane region" description="Helical" evidence="7">
    <location>
        <begin position="443"/>
        <end position="460"/>
    </location>
</feature>
<evidence type="ECO:0000256" key="2">
    <source>
        <dbReference type="ARBA" id="ARBA00008017"/>
    </source>
</evidence>
<dbReference type="InterPro" id="IPR023408">
    <property type="entry name" value="MscS_beta-dom_sf"/>
</dbReference>
<keyword evidence="5 7" id="KW-1133">Transmembrane helix</keyword>
<reference evidence="11" key="2">
    <citation type="journal article" date="2021" name="PeerJ">
        <title>Extensive microbial diversity within the chicken gut microbiome revealed by metagenomics and culture.</title>
        <authorList>
            <person name="Gilroy R."/>
            <person name="Ravi A."/>
            <person name="Getino M."/>
            <person name="Pursley I."/>
            <person name="Horton D.L."/>
            <person name="Alikhan N.F."/>
            <person name="Baker D."/>
            <person name="Gharbi K."/>
            <person name="Hall N."/>
            <person name="Watson M."/>
            <person name="Adriaenssens E.M."/>
            <person name="Foster-Nyarko E."/>
            <person name="Jarju S."/>
            <person name="Secka A."/>
            <person name="Antonio M."/>
            <person name="Oren A."/>
            <person name="Chaudhuri R.R."/>
            <person name="La Ragione R."/>
            <person name="Hildebrand F."/>
            <person name="Pallen M.J."/>
        </authorList>
    </citation>
    <scope>NUCLEOTIDE SEQUENCE</scope>
    <source>
        <strain evidence="11">ChiW3-316</strain>
    </source>
</reference>
<feature type="domain" description="Mechanosensitive ion channel MscS C-terminal" evidence="10">
    <location>
        <begin position="703"/>
        <end position="785"/>
    </location>
</feature>
<feature type="transmembrane region" description="Helical" evidence="7">
    <location>
        <begin position="336"/>
        <end position="354"/>
    </location>
</feature>
<keyword evidence="3" id="KW-1003">Cell membrane</keyword>
<protein>
    <submittedName>
        <fullName evidence="11">Mechanosensitive ion channel</fullName>
    </submittedName>
</protein>
<feature type="transmembrane region" description="Helical" evidence="7">
    <location>
        <begin position="611"/>
        <end position="641"/>
    </location>
</feature>
<dbReference type="GO" id="GO:0008381">
    <property type="term" value="F:mechanosensitive monoatomic ion channel activity"/>
    <property type="evidence" value="ECO:0007669"/>
    <property type="project" value="UniProtKB-ARBA"/>
</dbReference>
<evidence type="ECO:0000256" key="4">
    <source>
        <dbReference type="ARBA" id="ARBA00022692"/>
    </source>
</evidence>
<feature type="domain" description="Mechanosensitive ion channel MscS" evidence="9">
    <location>
        <begin position="628"/>
        <end position="694"/>
    </location>
</feature>
<evidence type="ECO:0000256" key="3">
    <source>
        <dbReference type="ARBA" id="ARBA00022475"/>
    </source>
</evidence>
<comment type="similarity">
    <text evidence="2">Belongs to the MscS (TC 1.A.23) family.</text>
</comment>
<keyword evidence="6 7" id="KW-0472">Membrane</keyword>
<evidence type="ECO:0000313" key="11">
    <source>
        <dbReference type="EMBL" id="HIU53757.1"/>
    </source>
</evidence>
<feature type="transmembrane region" description="Helical" evidence="7">
    <location>
        <begin position="493"/>
        <end position="518"/>
    </location>
</feature>
<evidence type="ECO:0000256" key="8">
    <source>
        <dbReference type="SAM" id="SignalP"/>
    </source>
</evidence>
<dbReference type="Pfam" id="PF00924">
    <property type="entry name" value="MS_channel_2nd"/>
    <property type="match status" value="1"/>
</dbReference>
<comment type="subcellular location">
    <subcellularLocation>
        <location evidence="1">Cell membrane</location>
        <topology evidence="1">Multi-pass membrane protein</topology>
    </subcellularLocation>
</comment>
<dbReference type="InterPro" id="IPR011014">
    <property type="entry name" value="MscS_channel_TM-2"/>
</dbReference>
<feature type="chain" id="PRO_5038636766" evidence="8">
    <location>
        <begin position="22"/>
        <end position="798"/>
    </location>
</feature>
<feature type="transmembrane region" description="Helical" evidence="7">
    <location>
        <begin position="583"/>
        <end position="605"/>
    </location>
</feature>
<feature type="transmembrane region" description="Helical" evidence="7">
    <location>
        <begin position="257"/>
        <end position="278"/>
    </location>
</feature>
<dbReference type="Proteomes" id="UP000824107">
    <property type="component" value="Unassembled WGS sequence"/>
</dbReference>
<dbReference type="SUPFAM" id="SSF82689">
    <property type="entry name" value="Mechanosensitive channel protein MscS (YggB), C-terminal domain"/>
    <property type="match status" value="1"/>
</dbReference>
<dbReference type="EMBL" id="DVNC01000046">
    <property type="protein sequence ID" value="HIU53757.1"/>
    <property type="molecule type" value="Genomic_DNA"/>
</dbReference>
<keyword evidence="8" id="KW-0732">Signal</keyword>
<evidence type="ECO:0000256" key="1">
    <source>
        <dbReference type="ARBA" id="ARBA00004651"/>
    </source>
</evidence>
<name>A0A9D1M564_9PROT</name>
<feature type="transmembrane region" description="Helical" evidence="7">
    <location>
        <begin position="215"/>
        <end position="236"/>
    </location>
</feature>
<dbReference type="SUPFAM" id="SSF50182">
    <property type="entry name" value="Sm-like ribonucleoproteins"/>
    <property type="match status" value="1"/>
</dbReference>
<reference evidence="11" key="1">
    <citation type="submission" date="2020-10" db="EMBL/GenBank/DDBJ databases">
        <authorList>
            <person name="Gilroy R."/>
        </authorList>
    </citation>
    <scope>NUCLEOTIDE SEQUENCE</scope>
    <source>
        <strain evidence="11">ChiW3-316</strain>
    </source>
</reference>
<keyword evidence="4 7" id="KW-0812">Transmembrane</keyword>
<sequence>MMRKLWLILIFSIILTGIASAQDKTSAASSVQAAAAAVAEPPFDFAAADKELNKIERLLSSGKVSGKETSAYLKSLNDIQNAINQSRAQNAENLDNVQKKIAALGTAPADGEKEPADIAKQRKEFNSKADTYKSMIAKADLAKTKIDEINDLILKIRNQELLNNILAKQSSIMHPQEFWDSLVSFSKFIYELASSPASWYQNLSTADKTTVKSNITAVITAMLLALVLAVYLNRYIKRRFGYRQSIERPDYSQKVRAAGWVLAARGIIPAAVIGAFLIWLKNTEIINSSAFGLFLKNAALYLLYYYLAKAIVRVVFTPRNSKWRIIEVCDEKAVGVSRALIFSAAAICTVSFFQSLAAEMNYNNDIVYSLKIFANGVKAFCIVLVTLKFLYDNRELSDDEIKNEDGDIGELSMSTKVSLGISFVITAAFALSLLGYIRLSEFIINRFIVSALIIGIYYIIDKLLRVIFHQVLRFKFWIRMLKINRRTLVKSEFWFSLLLSPVLWVLAGLTILAVWGVSVDILLVNVKNFLVGFNFGGVHVSITSILLGIFTFFFSLFLFKLLRGSFQNGKLSNIDMDEGVRNSVVTSIGFIGFVFSLILGIAVMGGSFGSIAIIAGALSFGAGLGLQNIVSNLVAGLTILFERPIKLGDWVIINGQEGIVKQISMRSTTLESGNKASIIIPNSDILSSSLINMTYANRMGRAEITVGVDYDSDIALVRQTLLDIATENPNVLQNPPPSVSFSNLGASSLDFQLNCYTANVYNKGGITDAIREEIVNRFRKLNINIPYPQQVVHLLKDS</sequence>
<dbReference type="InterPro" id="IPR010920">
    <property type="entry name" value="LSM_dom_sf"/>
</dbReference>
<dbReference type="Gene3D" id="2.30.30.60">
    <property type="match status" value="1"/>
</dbReference>
<evidence type="ECO:0000256" key="6">
    <source>
        <dbReference type="ARBA" id="ARBA00023136"/>
    </source>
</evidence>
<dbReference type="Pfam" id="PF21082">
    <property type="entry name" value="MS_channel_3rd"/>
    <property type="match status" value="1"/>
</dbReference>